<dbReference type="eggNOG" id="ENOG502Z7NA">
    <property type="taxonomic scope" value="Bacteria"/>
</dbReference>
<feature type="transmembrane region" description="Helical" evidence="1">
    <location>
        <begin position="105"/>
        <end position="123"/>
    </location>
</feature>
<dbReference type="AlphaFoldDB" id="I4BWM7"/>
<organism evidence="2 3">
    <name type="scientific">Acetomicrobium mobile (strain ATCC BAA-54 / DSM 13181 / JCM 12221 / NGA)</name>
    <name type="common">Anaerobaculum mobile</name>
    <dbReference type="NCBI Taxonomy" id="891968"/>
    <lineage>
        <taxon>Bacteria</taxon>
        <taxon>Thermotogati</taxon>
        <taxon>Synergistota</taxon>
        <taxon>Synergistia</taxon>
        <taxon>Synergistales</taxon>
        <taxon>Acetomicrobiaceae</taxon>
        <taxon>Acetomicrobium</taxon>
    </lineage>
</organism>
<keyword evidence="1" id="KW-0812">Transmembrane</keyword>
<evidence type="ECO:0000313" key="3">
    <source>
        <dbReference type="Proteomes" id="UP000006061"/>
    </source>
</evidence>
<dbReference type="InterPro" id="IPR021450">
    <property type="entry name" value="DUF3100"/>
</dbReference>
<evidence type="ECO:0000313" key="2">
    <source>
        <dbReference type="EMBL" id="AFM21684.1"/>
    </source>
</evidence>
<keyword evidence="1" id="KW-1133">Transmembrane helix</keyword>
<dbReference type="KEGG" id="amo:Anamo_1059"/>
<evidence type="ECO:0000256" key="1">
    <source>
        <dbReference type="SAM" id="Phobius"/>
    </source>
</evidence>
<feature type="transmembrane region" description="Helical" evidence="1">
    <location>
        <begin position="191"/>
        <end position="213"/>
    </location>
</feature>
<dbReference type="PATRIC" id="fig|891968.3.peg.1045"/>
<evidence type="ECO:0008006" key="4">
    <source>
        <dbReference type="Google" id="ProtNLM"/>
    </source>
</evidence>
<gene>
    <name evidence="2" type="ordered locus">Anamo_1059</name>
</gene>
<feature type="transmembrane region" description="Helical" evidence="1">
    <location>
        <begin position="225"/>
        <end position="244"/>
    </location>
</feature>
<name>I4BWM7_ACEMN</name>
<dbReference type="Pfam" id="PF11299">
    <property type="entry name" value="DUF3100"/>
    <property type="match status" value="1"/>
</dbReference>
<dbReference type="EMBL" id="CP003198">
    <property type="protein sequence ID" value="AFM21684.1"/>
    <property type="molecule type" value="Genomic_DNA"/>
</dbReference>
<keyword evidence="3" id="KW-1185">Reference proteome</keyword>
<keyword evidence="1" id="KW-0472">Membrane</keyword>
<protein>
    <recommendedName>
        <fullName evidence="4">DUF3100 domain-containing protein</fullName>
    </recommendedName>
</protein>
<accession>I4BWM7</accession>
<dbReference type="Proteomes" id="UP000006061">
    <property type="component" value="Chromosome"/>
</dbReference>
<feature type="transmembrane region" description="Helical" evidence="1">
    <location>
        <begin position="68"/>
        <end position="85"/>
    </location>
</feature>
<reference evidence="3" key="1">
    <citation type="journal article" date="2013" name="Stand. Genomic Sci.">
        <title>Complete genome sequence of the moderate thermophile Anaerobaculum mobile type strain (NGA(T)).</title>
        <authorList>
            <person name="Mavromatis K."/>
            <person name="Stackebrandt E."/>
            <person name="Held B."/>
            <person name="Lapidus A."/>
            <person name="Nolan M."/>
            <person name="Lucas S."/>
            <person name="Hammon N."/>
            <person name="Deshpande S."/>
            <person name="Cheng J.F."/>
            <person name="Tapia R."/>
            <person name="Goodwin L.A."/>
            <person name="Pitluck S."/>
            <person name="Liolios K."/>
            <person name="Pagani I."/>
            <person name="Ivanova N."/>
            <person name="Mikhailova N."/>
            <person name="Huntemann M."/>
            <person name="Pati A."/>
            <person name="Chen A."/>
            <person name="Palaniappan K."/>
            <person name="Land M."/>
            <person name="Rohde M."/>
            <person name="Spring S."/>
            <person name="Goker M."/>
            <person name="Woyke T."/>
            <person name="Detter J.C."/>
            <person name="Bristow J."/>
            <person name="Eisen J.A."/>
            <person name="Markowitz V."/>
            <person name="Hugenholtz P."/>
            <person name="Klenk H.P."/>
            <person name="Kyrpides N.C."/>
        </authorList>
    </citation>
    <scope>NUCLEOTIDE SEQUENCE</scope>
    <source>
        <strain evidence="3">ATCC BAA-54 / DSM 13181 / NGA</strain>
    </source>
</reference>
<dbReference type="STRING" id="891968.Anamo_1059"/>
<proteinExistence type="predicted"/>
<dbReference type="HOGENOM" id="CLU_072807_0_0_0"/>
<sequence>MIEAIKNWKLHILVLIFVIVAEWIGAFSFPIGPGKVVLLPMLYALIMGIFSGPKFLKLANHKDMIDAGSLIGVTLMLLMAKYGTTVGPNIPMILRTSPALILQEFGNLGTVIIGVPVAVYLGLRRETIGAAHSIAREPNVALIGDIYGLDTPEGQGVMGVYICGTVFGTIFFGLMATFTAALGIFHPLALAMASGVGSASMMTASVGALSAMFPEIADKIQALGAASNMLSGLDGVYMSLWMALPMTEWLYRKFYKMKYGTYPSQSAVREG</sequence>
<feature type="transmembrane region" description="Helical" evidence="1">
    <location>
        <begin position="160"/>
        <end position="185"/>
    </location>
</feature>
<feature type="transmembrane region" description="Helical" evidence="1">
    <location>
        <begin position="12"/>
        <end position="31"/>
    </location>
</feature>
<feature type="transmembrane region" description="Helical" evidence="1">
    <location>
        <begin position="37"/>
        <end position="56"/>
    </location>
</feature>